<dbReference type="SUPFAM" id="SSF56634">
    <property type="entry name" value="Heme-dependent catalase-like"/>
    <property type="match status" value="1"/>
</dbReference>
<gene>
    <name evidence="1" type="ORF">E0493_15900</name>
</gene>
<dbReference type="Gene3D" id="2.40.180.10">
    <property type="entry name" value="Catalase core domain"/>
    <property type="match status" value="1"/>
</dbReference>
<organism evidence="1 2">
    <name type="scientific">Teichococcus coralli</name>
    <dbReference type="NCBI Taxonomy" id="2545983"/>
    <lineage>
        <taxon>Bacteria</taxon>
        <taxon>Pseudomonadati</taxon>
        <taxon>Pseudomonadota</taxon>
        <taxon>Alphaproteobacteria</taxon>
        <taxon>Acetobacterales</taxon>
        <taxon>Roseomonadaceae</taxon>
        <taxon>Roseomonas</taxon>
    </lineage>
</organism>
<keyword evidence="2" id="KW-1185">Reference proteome</keyword>
<dbReference type="Proteomes" id="UP000460715">
    <property type="component" value="Unassembled WGS sequence"/>
</dbReference>
<dbReference type="GO" id="GO:0006979">
    <property type="term" value="P:response to oxidative stress"/>
    <property type="evidence" value="ECO:0007669"/>
    <property type="project" value="InterPro"/>
</dbReference>
<dbReference type="GO" id="GO:0004096">
    <property type="term" value="F:catalase activity"/>
    <property type="evidence" value="ECO:0007669"/>
    <property type="project" value="UniProtKB-EC"/>
</dbReference>
<name>A0A845BFE7_9PROT</name>
<dbReference type="EMBL" id="SNVJ01000015">
    <property type="protein sequence ID" value="MXP64836.1"/>
    <property type="molecule type" value="Genomic_DNA"/>
</dbReference>
<dbReference type="RefSeq" id="WP_160938243.1">
    <property type="nucleotide sequence ID" value="NZ_SNVJ01000015.1"/>
</dbReference>
<dbReference type="PANTHER" id="PTHR36195">
    <property type="entry name" value="DOMAIN PROTEIN, PUTATIVE (AFU_ORTHOLOGUE AFUA_5G01990)-RELATED-RELATED"/>
    <property type="match status" value="1"/>
</dbReference>
<dbReference type="PANTHER" id="PTHR36195:SF4">
    <property type="entry name" value="DOMAIN PROTEIN, PUTATIVE (AFU_ORTHOLOGUE AFUA_5G01990)-RELATED"/>
    <property type="match status" value="1"/>
</dbReference>
<accession>A0A845BFE7</accession>
<reference evidence="1 2" key="1">
    <citation type="submission" date="2019-03" db="EMBL/GenBank/DDBJ databases">
        <title>Roseomonas sp. a novel Roseomonas species isolated from Sea whip Gorgonian.</title>
        <authorList>
            <person name="Li F."/>
            <person name="Pan X."/>
            <person name="Huang S."/>
            <person name="Li Z."/>
            <person name="Meng B."/>
        </authorList>
    </citation>
    <scope>NUCLEOTIDE SEQUENCE [LARGE SCALE GENOMIC DNA]</scope>
    <source>
        <strain evidence="1 2">M0104</strain>
    </source>
</reference>
<dbReference type="AlphaFoldDB" id="A0A845BFE7"/>
<keyword evidence="1" id="KW-0560">Oxidoreductase</keyword>
<proteinExistence type="predicted"/>
<dbReference type="GO" id="GO:0020037">
    <property type="term" value="F:heme binding"/>
    <property type="evidence" value="ECO:0007669"/>
    <property type="project" value="InterPro"/>
</dbReference>
<dbReference type="CDD" id="cd08152">
    <property type="entry name" value="y4iL_like"/>
    <property type="match status" value="1"/>
</dbReference>
<keyword evidence="1" id="KW-0575">Peroxidase</keyword>
<sequence>MPVRYAPSLESPQPDEAETIAELTQALRHISETTFEDYGHAVRSVHAKGHALLKGELRVLDHLPPTLAQGMFARPATYKVVLRFSTNPGDVLDDSVSTPRGLAVKVLEVEGPRLPGSDTENSQDFVMANAPAFAAPDPKAFAKNLKLLAATTDKPQGLKKVISATLRGAEKVVETFGGESALLKNLGGQPNTHILGETFWTQAPLRYGDYVAKLSVAPVSPALTALAGTEIKAGGHPDALREAVNAFFREQGGEWELRAQLLTNPETMPIEDSSVPWPEEESPYVAVARISLPPQSGWDEERAREIDDGLSFSPWHGIEAHRPLGGIMRARRSTYEDSVRFRASHNGCPVHG</sequence>
<dbReference type="EC" id="1.11.1.6" evidence="1"/>
<protein>
    <submittedName>
        <fullName evidence="1">Catalase</fullName>
        <ecNumber evidence="1">1.11.1.6</ecNumber>
    </submittedName>
</protein>
<evidence type="ECO:0000313" key="1">
    <source>
        <dbReference type="EMBL" id="MXP64836.1"/>
    </source>
</evidence>
<dbReference type="PROSITE" id="PS51402">
    <property type="entry name" value="CATALASE_3"/>
    <property type="match status" value="1"/>
</dbReference>
<comment type="caution">
    <text evidence="1">The sequence shown here is derived from an EMBL/GenBank/DDBJ whole genome shotgun (WGS) entry which is preliminary data.</text>
</comment>
<dbReference type="InterPro" id="IPR020835">
    <property type="entry name" value="Catalase_sf"/>
</dbReference>
<evidence type="ECO:0000313" key="2">
    <source>
        <dbReference type="Proteomes" id="UP000460715"/>
    </source>
</evidence>
<dbReference type="InterPro" id="IPR018028">
    <property type="entry name" value="Catalase"/>
</dbReference>
<dbReference type="OrthoDB" id="9765610at2"/>